<keyword evidence="1" id="KW-1133">Transmembrane helix</keyword>
<dbReference type="AlphaFoldDB" id="A0A944GS08"/>
<feature type="transmembrane region" description="Helical" evidence="1">
    <location>
        <begin position="16"/>
        <end position="35"/>
    </location>
</feature>
<feature type="transmembrane region" description="Helical" evidence="1">
    <location>
        <begin position="110"/>
        <end position="130"/>
    </location>
</feature>
<feature type="domain" description="MHYT" evidence="4">
    <location>
        <begin position="12"/>
        <end position="199"/>
    </location>
</feature>
<dbReference type="SUPFAM" id="SSF55073">
    <property type="entry name" value="Nucleotide cyclase"/>
    <property type="match status" value="1"/>
</dbReference>
<dbReference type="InterPro" id="IPR005330">
    <property type="entry name" value="MHYT_dom"/>
</dbReference>
<feature type="transmembrane region" description="Helical" evidence="1">
    <location>
        <begin position="215"/>
        <end position="237"/>
    </location>
</feature>
<dbReference type="Proteomes" id="UP000705379">
    <property type="component" value="Unassembled WGS sequence"/>
</dbReference>
<reference evidence="5" key="2">
    <citation type="journal article" date="2021" name="Microorganisms">
        <title>Bacterial Dimethylsulfoniopropionate Biosynthesis in the East China Sea.</title>
        <authorList>
            <person name="Liu J."/>
            <person name="Zhang Y."/>
            <person name="Liu J."/>
            <person name="Zhong H."/>
            <person name="Williams B.T."/>
            <person name="Zheng Y."/>
            <person name="Curson A.R.J."/>
            <person name="Sun C."/>
            <person name="Sun H."/>
            <person name="Song D."/>
            <person name="Wagner Mackenzie B."/>
            <person name="Bermejo Martinez A."/>
            <person name="Todd J.D."/>
            <person name="Zhang X.H."/>
        </authorList>
    </citation>
    <scope>NUCLEOTIDE SEQUENCE</scope>
    <source>
        <strain evidence="5">AESS21</strain>
    </source>
</reference>
<feature type="transmembrane region" description="Helical" evidence="1">
    <location>
        <begin position="146"/>
        <end position="165"/>
    </location>
</feature>
<dbReference type="SMART" id="SM00267">
    <property type="entry name" value="GGDEF"/>
    <property type="match status" value="1"/>
</dbReference>
<dbReference type="InterPro" id="IPR000160">
    <property type="entry name" value="GGDEF_dom"/>
</dbReference>
<accession>A0A944GS08</accession>
<feature type="transmembrane region" description="Helical" evidence="1">
    <location>
        <begin position="86"/>
        <end position="103"/>
    </location>
</feature>
<dbReference type="Pfam" id="PF00990">
    <property type="entry name" value="GGDEF"/>
    <property type="match status" value="1"/>
</dbReference>
<feature type="transmembrane region" description="Helical" evidence="1">
    <location>
        <begin position="47"/>
        <end position="74"/>
    </location>
</feature>
<gene>
    <name evidence="5" type="ORF">DYI23_08445</name>
</gene>
<dbReference type="PROSITE" id="PS50887">
    <property type="entry name" value="GGDEF"/>
    <property type="match status" value="1"/>
</dbReference>
<keyword evidence="1" id="KW-0472">Membrane</keyword>
<dbReference type="RefSeq" id="WP_213215831.1">
    <property type="nucleotide sequence ID" value="NZ_QTKU01000002.1"/>
</dbReference>
<name>A0A944GS08_9HYPH</name>
<evidence type="ECO:0000313" key="5">
    <source>
        <dbReference type="EMBL" id="MBS8260243.1"/>
    </source>
</evidence>
<dbReference type="EMBL" id="QTKU01000002">
    <property type="protein sequence ID" value="MBS8260243.1"/>
    <property type="molecule type" value="Genomic_DNA"/>
</dbReference>
<dbReference type="InterPro" id="IPR035919">
    <property type="entry name" value="EAL_sf"/>
</dbReference>
<keyword evidence="1" id="KW-0812">Transmembrane</keyword>
<dbReference type="Gene3D" id="3.20.20.450">
    <property type="entry name" value="EAL domain"/>
    <property type="match status" value="1"/>
</dbReference>
<sequence length="691" mass="74040">MFLVLSCIAVAHEARFTLLAALVCILGAFLTVNLYSRLRSSQGSKRYLWLFLVALVGGATIWTTHFSAMLGYIVPLGRTFEPTLTLISLGCAILTSGLAFLLASQGRSIGFPLIGGAVFGMGIAVMHYLGMEAYLVTGILKWDVSFVAWSVVLGGGLGAAALVLAHTGKGVSGIVQAASVMILAIVLMHFTGMTAITVVPLSGVSIPAQALSDDVMLAAVVGVTLVIIATVGSAFVIDTRNMAEATATYQHLAMHDPLTQLPNRTYLRHQLEEELLNVRDSSMLAVLAIDLDRFKDVNDLHGHGAGDALLADLGRRLKLLLGDGEFVARIGGDEFVAYKSGVADEAEILPFANRLRSEIARPFDWQNQVVKIGGSVGISRAPRDGLAADELLTRADLAAYSAKTDGGDRLAFYCEGMEERSRSRASIALDLKSAIQNGELELYYQPQNDTRTRSLKGFEALVRWNHPERGLVSPTEFIPIAEETGLILDIGAWVLEEACTAAAAWPEQYSVAVNVSALQIAQSTLSQQVAAVLARTNLAPARLEIELTESGLIADQAHALKVVLDLKKLGVSVAMDDFGTGYSSLSTLQNFPFDKIKIDRGFIMSLTANKQSAAIVKSTILLGTSLKIPVLAEGVETEDQLSFLLQEGCQSVQGYLFGKPLRLDECIALMDSERGEKESVLPSVDLVATPT</sequence>
<dbReference type="Pfam" id="PF00563">
    <property type="entry name" value="EAL"/>
    <property type="match status" value="1"/>
</dbReference>
<protein>
    <submittedName>
        <fullName evidence="5">EAL domain-containing protein</fullName>
    </submittedName>
</protein>
<dbReference type="PROSITE" id="PS50924">
    <property type="entry name" value="MHYT"/>
    <property type="match status" value="1"/>
</dbReference>
<dbReference type="NCBIfam" id="TIGR00254">
    <property type="entry name" value="GGDEF"/>
    <property type="match status" value="1"/>
</dbReference>
<feature type="transmembrane region" description="Helical" evidence="1">
    <location>
        <begin position="177"/>
        <end position="203"/>
    </location>
</feature>
<dbReference type="SMART" id="SM00052">
    <property type="entry name" value="EAL"/>
    <property type="match status" value="1"/>
</dbReference>
<evidence type="ECO:0000259" key="3">
    <source>
        <dbReference type="PROSITE" id="PS50887"/>
    </source>
</evidence>
<evidence type="ECO:0000256" key="1">
    <source>
        <dbReference type="PROSITE-ProRule" id="PRU00244"/>
    </source>
</evidence>
<proteinExistence type="predicted"/>
<evidence type="ECO:0000313" key="6">
    <source>
        <dbReference type="Proteomes" id="UP000705379"/>
    </source>
</evidence>
<dbReference type="InterPro" id="IPR001633">
    <property type="entry name" value="EAL_dom"/>
</dbReference>
<dbReference type="PANTHER" id="PTHR44757">
    <property type="entry name" value="DIGUANYLATE CYCLASE DGCP"/>
    <property type="match status" value="1"/>
</dbReference>
<evidence type="ECO:0000259" key="2">
    <source>
        <dbReference type="PROSITE" id="PS50883"/>
    </source>
</evidence>
<dbReference type="CDD" id="cd01949">
    <property type="entry name" value="GGDEF"/>
    <property type="match status" value="1"/>
</dbReference>
<dbReference type="InterPro" id="IPR043128">
    <property type="entry name" value="Rev_trsase/Diguanyl_cyclase"/>
</dbReference>
<dbReference type="GO" id="GO:0016020">
    <property type="term" value="C:membrane"/>
    <property type="evidence" value="ECO:0007669"/>
    <property type="project" value="UniProtKB-UniRule"/>
</dbReference>
<dbReference type="PANTHER" id="PTHR44757:SF2">
    <property type="entry name" value="BIOFILM ARCHITECTURE MAINTENANCE PROTEIN MBAA"/>
    <property type="match status" value="1"/>
</dbReference>
<dbReference type="InterPro" id="IPR052155">
    <property type="entry name" value="Biofilm_reg_signaling"/>
</dbReference>
<dbReference type="Gene3D" id="3.30.70.270">
    <property type="match status" value="1"/>
</dbReference>
<reference evidence="5" key="1">
    <citation type="submission" date="2018-08" db="EMBL/GenBank/DDBJ databases">
        <authorList>
            <person name="Jin W."/>
            <person name="Wang H."/>
            <person name="Yang Y."/>
            <person name="Li M."/>
            <person name="Liu J."/>
        </authorList>
    </citation>
    <scope>NUCLEOTIDE SEQUENCE</scope>
    <source>
        <strain evidence="5">AESS21</strain>
    </source>
</reference>
<dbReference type="InterPro" id="IPR029787">
    <property type="entry name" value="Nucleotide_cyclase"/>
</dbReference>
<dbReference type="Pfam" id="PF03707">
    <property type="entry name" value="MHYT"/>
    <property type="match status" value="2"/>
</dbReference>
<comment type="caution">
    <text evidence="5">The sequence shown here is derived from an EMBL/GenBank/DDBJ whole genome shotgun (WGS) entry which is preliminary data.</text>
</comment>
<feature type="domain" description="EAL" evidence="2">
    <location>
        <begin position="424"/>
        <end position="674"/>
    </location>
</feature>
<dbReference type="PROSITE" id="PS50883">
    <property type="entry name" value="EAL"/>
    <property type="match status" value="1"/>
</dbReference>
<organism evidence="5 6">
    <name type="scientific">Roseibium polysiphoniae</name>
    <dbReference type="NCBI Taxonomy" id="2571221"/>
    <lineage>
        <taxon>Bacteria</taxon>
        <taxon>Pseudomonadati</taxon>
        <taxon>Pseudomonadota</taxon>
        <taxon>Alphaproteobacteria</taxon>
        <taxon>Hyphomicrobiales</taxon>
        <taxon>Stappiaceae</taxon>
        <taxon>Roseibium</taxon>
    </lineage>
</organism>
<dbReference type="SUPFAM" id="SSF141868">
    <property type="entry name" value="EAL domain-like"/>
    <property type="match status" value="1"/>
</dbReference>
<dbReference type="CDD" id="cd01948">
    <property type="entry name" value="EAL"/>
    <property type="match status" value="1"/>
</dbReference>
<evidence type="ECO:0000259" key="4">
    <source>
        <dbReference type="PROSITE" id="PS50924"/>
    </source>
</evidence>
<feature type="domain" description="GGDEF" evidence="3">
    <location>
        <begin position="282"/>
        <end position="415"/>
    </location>
</feature>